<organism evidence="3 4">
    <name type="scientific">Streptomyces yatensis</name>
    <dbReference type="NCBI Taxonomy" id="155177"/>
    <lineage>
        <taxon>Bacteria</taxon>
        <taxon>Bacillati</taxon>
        <taxon>Actinomycetota</taxon>
        <taxon>Actinomycetes</taxon>
        <taxon>Kitasatosporales</taxon>
        <taxon>Streptomycetaceae</taxon>
        <taxon>Streptomyces</taxon>
        <taxon>Streptomyces violaceusniger group</taxon>
    </lineage>
</organism>
<evidence type="ECO:0000256" key="1">
    <source>
        <dbReference type="SAM" id="MobiDB-lite"/>
    </source>
</evidence>
<evidence type="ECO:0000259" key="2">
    <source>
        <dbReference type="PROSITE" id="PS50943"/>
    </source>
</evidence>
<dbReference type="InterPro" id="IPR041413">
    <property type="entry name" value="MLTR_LBD"/>
</dbReference>
<name>A0ABP4U7E5_9ACTN</name>
<accession>A0ABP4U7E5</accession>
<reference evidence="4" key="1">
    <citation type="journal article" date="2019" name="Int. J. Syst. Evol. Microbiol.">
        <title>The Global Catalogue of Microorganisms (GCM) 10K type strain sequencing project: providing services to taxonomists for standard genome sequencing and annotation.</title>
        <authorList>
            <consortium name="The Broad Institute Genomics Platform"/>
            <consortium name="The Broad Institute Genome Sequencing Center for Infectious Disease"/>
            <person name="Wu L."/>
            <person name="Ma J."/>
        </authorList>
    </citation>
    <scope>NUCLEOTIDE SEQUENCE [LARGE SCALE GENOMIC DNA]</scope>
    <source>
        <strain evidence="4">JCM 13244</strain>
    </source>
</reference>
<dbReference type="RefSeq" id="WP_211123929.1">
    <property type="nucleotide sequence ID" value="NZ_BAAALR010000051.1"/>
</dbReference>
<gene>
    <name evidence="3" type="ORF">GCM10009680_44960</name>
</gene>
<proteinExistence type="predicted"/>
<dbReference type="SUPFAM" id="SSF47413">
    <property type="entry name" value="lambda repressor-like DNA-binding domains"/>
    <property type="match status" value="1"/>
</dbReference>
<evidence type="ECO:0000313" key="3">
    <source>
        <dbReference type="EMBL" id="GAA1699600.1"/>
    </source>
</evidence>
<dbReference type="InterPro" id="IPR010982">
    <property type="entry name" value="Lambda_DNA-bd_dom_sf"/>
</dbReference>
<feature type="region of interest" description="Disordered" evidence="1">
    <location>
        <begin position="291"/>
        <end position="318"/>
    </location>
</feature>
<dbReference type="PANTHER" id="PTHR35010:SF2">
    <property type="entry name" value="BLL4672 PROTEIN"/>
    <property type="match status" value="1"/>
</dbReference>
<sequence>MEQHVNPSSGPAGSNELGDFLRARRAALGPHQVGLPDDGRLRRVPGLRRDELAQLAHVSTEYIVRLEQGRTRRVSRPVLDALADALDLATDERAYLFALADATPPAPARRQPAQQRVDPQLQQLIHGMPDIPAMILNRRLDVLAWNTAAAALLADFAAIPPGERNLIRMTFLDTAYRSLFADRTGVARRCVAVLRREAGLHPDDPALTALVGELSMRDPDFRTWWASHQVRGPHRLTKTYHHPVAGTLTLDVQQLSVDTQPDQFLATYTARPDTPSNEALRFLLQWSARISDEKGRAPDRDDDHARGPRGNPSHGPIG</sequence>
<dbReference type="SMART" id="SM00530">
    <property type="entry name" value="HTH_XRE"/>
    <property type="match status" value="1"/>
</dbReference>
<keyword evidence="4" id="KW-1185">Reference proteome</keyword>
<evidence type="ECO:0000313" key="4">
    <source>
        <dbReference type="Proteomes" id="UP001499947"/>
    </source>
</evidence>
<dbReference type="Gene3D" id="3.30.450.180">
    <property type="match status" value="1"/>
</dbReference>
<dbReference type="Pfam" id="PF13560">
    <property type="entry name" value="HTH_31"/>
    <property type="match status" value="1"/>
</dbReference>
<dbReference type="Gene3D" id="1.10.260.40">
    <property type="entry name" value="lambda repressor-like DNA-binding domains"/>
    <property type="match status" value="1"/>
</dbReference>
<protein>
    <submittedName>
        <fullName evidence="3">Helix-turn-helix domain-containing protein</fullName>
    </submittedName>
</protein>
<dbReference type="EMBL" id="BAAALR010000051">
    <property type="protein sequence ID" value="GAA1699600.1"/>
    <property type="molecule type" value="Genomic_DNA"/>
</dbReference>
<dbReference type="PROSITE" id="PS50943">
    <property type="entry name" value="HTH_CROC1"/>
    <property type="match status" value="1"/>
</dbReference>
<dbReference type="CDD" id="cd00093">
    <property type="entry name" value="HTH_XRE"/>
    <property type="match status" value="1"/>
</dbReference>
<feature type="domain" description="HTH cro/C1-type" evidence="2">
    <location>
        <begin position="40"/>
        <end position="93"/>
    </location>
</feature>
<dbReference type="Proteomes" id="UP001499947">
    <property type="component" value="Unassembled WGS sequence"/>
</dbReference>
<dbReference type="InterPro" id="IPR001387">
    <property type="entry name" value="Cro/C1-type_HTH"/>
</dbReference>
<dbReference type="Pfam" id="PF17765">
    <property type="entry name" value="MLTR_LBD"/>
    <property type="match status" value="1"/>
</dbReference>
<feature type="compositionally biased region" description="Basic and acidic residues" evidence="1">
    <location>
        <begin position="291"/>
        <end position="306"/>
    </location>
</feature>
<comment type="caution">
    <text evidence="3">The sequence shown here is derived from an EMBL/GenBank/DDBJ whole genome shotgun (WGS) entry which is preliminary data.</text>
</comment>
<dbReference type="PANTHER" id="PTHR35010">
    <property type="entry name" value="BLL4672 PROTEIN-RELATED"/>
    <property type="match status" value="1"/>
</dbReference>